<evidence type="ECO:0000313" key="2">
    <source>
        <dbReference type="Proteomes" id="UP001165186"/>
    </source>
</evidence>
<keyword evidence="2" id="KW-1185">Reference proteome</keyword>
<dbReference type="Proteomes" id="UP001165186">
    <property type="component" value="Unassembled WGS sequence"/>
</dbReference>
<sequence length="360" mass="38334">MQNAYSAPSQSAAQGAITSPQQTQMHPQHNQTSPILPSQTNPYSQQGTPNAAGHQVQQMGYPSGGYGVGMQQYNMSATQAAAMATAAAAGQPYYPMGDGSMHGQLSQDPRASPRIGGGAQVKADPRGPRSPTQVSNSMSAQPTIPPQVQMQQTLPRRMSQQISSPAMPQQPQQAMNPAANRPSAPPQLPPQAPPVQAHQSSPDLVSGGAEESPLYVNAKQFHRILKRRMARQKLEEALRLTSKGRKPYLHESRHNHAMRRPRGPGGRFLTADEVAAMEKAKTDGNGEADDGVDKENAGTPAKSLQSGPTGSAKRKVGPNHQSTPTIKKARTGNLPVQRPSTSGDENSEDDVEDDIDDDDG</sequence>
<protein>
    <submittedName>
        <fullName evidence="1">CCAAT-binding transcription factor subunit B</fullName>
    </submittedName>
</protein>
<dbReference type="EMBL" id="BSXG01000019">
    <property type="protein sequence ID" value="GME25331.1"/>
    <property type="molecule type" value="Genomic_DNA"/>
</dbReference>
<evidence type="ECO:0000313" key="1">
    <source>
        <dbReference type="EMBL" id="GME25331.1"/>
    </source>
</evidence>
<name>A0ACB5RY11_9PEZI</name>
<proteinExistence type="predicted"/>
<comment type="caution">
    <text evidence="1">The sequence shown here is derived from an EMBL/GenBank/DDBJ whole genome shotgun (WGS) entry which is preliminary data.</text>
</comment>
<organism evidence="1 2">
    <name type="scientific">Neofusicoccum parvum</name>
    <dbReference type="NCBI Taxonomy" id="310453"/>
    <lineage>
        <taxon>Eukaryota</taxon>
        <taxon>Fungi</taxon>
        <taxon>Dikarya</taxon>
        <taxon>Ascomycota</taxon>
        <taxon>Pezizomycotina</taxon>
        <taxon>Dothideomycetes</taxon>
        <taxon>Dothideomycetes incertae sedis</taxon>
        <taxon>Botryosphaeriales</taxon>
        <taxon>Botryosphaeriaceae</taxon>
        <taxon>Neofusicoccum</taxon>
    </lineage>
</organism>
<accession>A0ACB5RY11</accession>
<reference evidence="1" key="1">
    <citation type="submission" date="2024-09" db="EMBL/GenBank/DDBJ databases">
        <title>Draft Genome Sequences of Neofusicoccum parvum.</title>
        <authorList>
            <person name="Ashida A."/>
            <person name="Camagna M."/>
            <person name="Tanaka A."/>
            <person name="Takemoto D."/>
        </authorList>
    </citation>
    <scope>NUCLEOTIDE SEQUENCE</scope>
    <source>
        <strain evidence="1">PPO83</strain>
    </source>
</reference>
<gene>
    <name evidence="1" type="primary">g566</name>
    <name evidence="1" type="ORF">NpPPO83_00000566</name>
</gene>